<sequence length="487" mass="54491">MQDDLQRGLYDDEIAMDLGGMMDDYLRCFRRYWMQIILALAAVTAATVLYLNITYQPVYEAKITYSVTKTGDTAIDASIAKRLSQTAPGIITGVEFTKEMLAMVEGETINPNYKITASNTEGANLFTITVSANNYLNADTIADLLEVIYPEWASRSSGTVEMQVVDRVESGGVPVNSYSLVDSIVKGIIYGLAFCFICATGYVLTIKTVRKESDMKKITDLGCLALVPEVRFKKRKNKKRNQLLINKKRVDLSFKQSVLSAQQRLEKRLEQSDKKVLLISSALPQEGKSVLSVNLALAFSERGKKTILIDADMRSPSVSSILETDPGKNGLGEYLTGKAGQDNILVRITENLHLIPAGKIKGELSVILDNDRMEKLMEQLKVSYDFIIIDTPPSHMFGDAALMMRYTDASVYVVRYDYAEINEIREGIAEVNRGQKLMGYLLNRGQRGISSYGGYGYGRYGYYGKYEKYSRYVQNSEEEELDTESTL</sequence>
<evidence type="ECO:0000256" key="7">
    <source>
        <dbReference type="ARBA" id="ARBA00023137"/>
    </source>
</evidence>
<evidence type="ECO:0000256" key="9">
    <source>
        <dbReference type="SAM" id="Phobius"/>
    </source>
</evidence>
<comment type="caution">
    <text evidence="11">The sequence shown here is derived from an EMBL/GenBank/DDBJ whole genome shotgun (WGS) entry which is preliminary data.</text>
</comment>
<keyword evidence="3" id="KW-0808">Transferase</keyword>
<dbReference type="InterPro" id="IPR027417">
    <property type="entry name" value="P-loop_NTPase"/>
</dbReference>
<dbReference type="SUPFAM" id="SSF52540">
    <property type="entry name" value="P-loop containing nucleoside triphosphate hydrolases"/>
    <property type="match status" value="1"/>
</dbReference>
<name>A0AB73T7Z1_9FIRM</name>
<dbReference type="Gene3D" id="3.40.50.300">
    <property type="entry name" value="P-loop containing nucleotide triphosphate hydrolases"/>
    <property type="match status" value="1"/>
</dbReference>
<dbReference type="Pfam" id="PF13614">
    <property type="entry name" value="AAA_31"/>
    <property type="match status" value="1"/>
</dbReference>
<dbReference type="InterPro" id="IPR050445">
    <property type="entry name" value="Bact_polysacc_biosynth/exp"/>
</dbReference>
<dbReference type="EC" id="2.7.10.2" evidence="2"/>
<dbReference type="EMBL" id="QGGY01000002">
    <property type="protein sequence ID" value="PWJ78024.1"/>
    <property type="molecule type" value="Genomic_DNA"/>
</dbReference>
<dbReference type="InterPro" id="IPR025669">
    <property type="entry name" value="AAA_dom"/>
</dbReference>
<dbReference type="GO" id="GO:0005524">
    <property type="term" value="F:ATP binding"/>
    <property type="evidence" value="ECO:0007669"/>
    <property type="project" value="UniProtKB-KW"/>
</dbReference>
<organism evidence="11 12">
    <name type="scientific">Murimonas intestini</name>
    <dbReference type="NCBI Taxonomy" id="1337051"/>
    <lineage>
        <taxon>Bacteria</taxon>
        <taxon>Bacillati</taxon>
        <taxon>Bacillota</taxon>
        <taxon>Clostridia</taxon>
        <taxon>Lachnospirales</taxon>
        <taxon>Lachnospiraceae</taxon>
        <taxon>Murimonas</taxon>
    </lineage>
</organism>
<keyword evidence="7" id="KW-0829">Tyrosine-protein kinase</keyword>
<dbReference type="AlphaFoldDB" id="A0AB73T7Z1"/>
<dbReference type="PANTHER" id="PTHR32309:SF13">
    <property type="entry name" value="FERRIC ENTEROBACTIN TRANSPORT PROTEIN FEPE"/>
    <property type="match status" value="1"/>
</dbReference>
<dbReference type="CDD" id="cd05387">
    <property type="entry name" value="BY-kinase"/>
    <property type="match status" value="1"/>
</dbReference>
<evidence type="ECO:0000256" key="3">
    <source>
        <dbReference type="ARBA" id="ARBA00022679"/>
    </source>
</evidence>
<feature type="transmembrane region" description="Helical" evidence="9">
    <location>
        <begin position="187"/>
        <end position="206"/>
    </location>
</feature>
<dbReference type="Proteomes" id="UP000245412">
    <property type="component" value="Unassembled WGS sequence"/>
</dbReference>
<keyword evidence="6" id="KW-0067">ATP-binding</keyword>
<evidence type="ECO:0000259" key="10">
    <source>
        <dbReference type="Pfam" id="PF13614"/>
    </source>
</evidence>
<keyword evidence="9" id="KW-1133">Transmembrane helix</keyword>
<proteinExistence type="inferred from homology"/>
<dbReference type="InterPro" id="IPR005702">
    <property type="entry name" value="Wzc-like_C"/>
</dbReference>
<feature type="domain" description="AAA" evidence="10">
    <location>
        <begin position="287"/>
        <end position="395"/>
    </location>
</feature>
<dbReference type="GO" id="GO:0004715">
    <property type="term" value="F:non-membrane spanning protein tyrosine kinase activity"/>
    <property type="evidence" value="ECO:0007669"/>
    <property type="project" value="UniProtKB-EC"/>
</dbReference>
<evidence type="ECO:0000256" key="8">
    <source>
        <dbReference type="ARBA" id="ARBA00051245"/>
    </source>
</evidence>
<gene>
    <name evidence="11" type="ORF">C7383_102157</name>
</gene>
<evidence type="ECO:0000256" key="5">
    <source>
        <dbReference type="ARBA" id="ARBA00022777"/>
    </source>
</evidence>
<accession>A0AB73T7Z1</accession>
<keyword evidence="9" id="KW-0812">Transmembrane</keyword>
<keyword evidence="9" id="KW-0472">Membrane</keyword>
<keyword evidence="4" id="KW-0547">Nucleotide-binding</keyword>
<evidence type="ECO:0000256" key="1">
    <source>
        <dbReference type="ARBA" id="ARBA00007316"/>
    </source>
</evidence>
<evidence type="ECO:0000256" key="4">
    <source>
        <dbReference type="ARBA" id="ARBA00022741"/>
    </source>
</evidence>
<feature type="transmembrane region" description="Helical" evidence="9">
    <location>
        <begin position="32"/>
        <end position="53"/>
    </location>
</feature>
<dbReference type="GO" id="GO:0005886">
    <property type="term" value="C:plasma membrane"/>
    <property type="evidence" value="ECO:0007669"/>
    <property type="project" value="TreeGrafter"/>
</dbReference>
<dbReference type="PANTHER" id="PTHR32309">
    <property type="entry name" value="TYROSINE-PROTEIN KINASE"/>
    <property type="match status" value="1"/>
</dbReference>
<keyword evidence="12" id="KW-1185">Reference proteome</keyword>
<evidence type="ECO:0000313" key="11">
    <source>
        <dbReference type="EMBL" id="PWJ78024.1"/>
    </source>
</evidence>
<evidence type="ECO:0000256" key="6">
    <source>
        <dbReference type="ARBA" id="ARBA00022840"/>
    </source>
</evidence>
<comment type="similarity">
    <text evidence="1">Belongs to the CpsD/CapB family.</text>
</comment>
<comment type="catalytic activity">
    <reaction evidence="8">
        <text>L-tyrosyl-[protein] + ATP = O-phospho-L-tyrosyl-[protein] + ADP + H(+)</text>
        <dbReference type="Rhea" id="RHEA:10596"/>
        <dbReference type="Rhea" id="RHEA-COMP:10136"/>
        <dbReference type="Rhea" id="RHEA-COMP:20101"/>
        <dbReference type="ChEBI" id="CHEBI:15378"/>
        <dbReference type="ChEBI" id="CHEBI:30616"/>
        <dbReference type="ChEBI" id="CHEBI:46858"/>
        <dbReference type="ChEBI" id="CHEBI:61978"/>
        <dbReference type="ChEBI" id="CHEBI:456216"/>
        <dbReference type="EC" id="2.7.10.2"/>
    </reaction>
</comment>
<evidence type="ECO:0000256" key="2">
    <source>
        <dbReference type="ARBA" id="ARBA00011903"/>
    </source>
</evidence>
<protein>
    <recommendedName>
        <fullName evidence="2">non-specific protein-tyrosine kinase</fullName>
        <ecNumber evidence="2">2.7.10.2</ecNumber>
    </recommendedName>
</protein>
<dbReference type="NCBIfam" id="TIGR01007">
    <property type="entry name" value="eps_fam"/>
    <property type="match status" value="1"/>
</dbReference>
<reference evidence="11 12" key="1">
    <citation type="submission" date="2018-05" db="EMBL/GenBank/DDBJ databases">
        <authorList>
            <person name="Goeker M."/>
            <person name="Huntemann M."/>
            <person name="Clum A."/>
            <person name="Pillay M."/>
            <person name="Palaniappan K."/>
            <person name="Varghese N."/>
            <person name="Mikhailova N."/>
            <person name="Stamatis D."/>
            <person name="Reddy T."/>
            <person name="Daum C."/>
            <person name="Shapiro N."/>
            <person name="Ivanova N."/>
            <person name="Kyrpides N."/>
            <person name="Woyke T."/>
        </authorList>
    </citation>
    <scope>NUCLEOTIDE SEQUENCE [LARGE SCALE GENOMIC DNA]</scope>
    <source>
        <strain evidence="11 12">DSM 26524</strain>
    </source>
</reference>
<evidence type="ECO:0000313" key="12">
    <source>
        <dbReference type="Proteomes" id="UP000245412"/>
    </source>
</evidence>
<keyword evidence="5" id="KW-0418">Kinase</keyword>
<dbReference type="RefSeq" id="WP_109624972.1">
    <property type="nucleotide sequence ID" value="NZ_JANKBI010000012.1"/>
</dbReference>